<dbReference type="AlphaFoldDB" id="A0A9Q4B219"/>
<evidence type="ECO:0000313" key="2">
    <source>
        <dbReference type="EMBL" id="MCR6096953.1"/>
    </source>
</evidence>
<dbReference type="RefSeq" id="WP_078577201.1">
    <property type="nucleotide sequence ID" value="NZ_JABXYM010000001.1"/>
</dbReference>
<dbReference type="Proteomes" id="UP001057753">
    <property type="component" value="Unassembled WGS sequence"/>
</dbReference>
<sequence>MRTLASLAIIGAGAFAYAASMNSKTKNRWKRRMPSMINFRFMEDIMPRKRTMRQMRRQMNKAFS</sequence>
<gene>
    <name evidence="2" type="ORF">HXA33_10325</name>
</gene>
<keyword evidence="1" id="KW-0732">Signal</keyword>
<keyword evidence="3" id="KW-1185">Reference proteome</keyword>
<evidence type="ECO:0000256" key="1">
    <source>
        <dbReference type="SAM" id="SignalP"/>
    </source>
</evidence>
<evidence type="ECO:0000313" key="3">
    <source>
        <dbReference type="Proteomes" id="UP001057753"/>
    </source>
</evidence>
<dbReference type="EMBL" id="JABXYM010000001">
    <property type="protein sequence ID" value="MCR6096953.1"/>
    <property type="molecule type" value="Genomic_DNA"/>
</dbReference>
<feature type="signal peptide" evidence="1">
    <location>
        <begin position="1"/>
        <end position="18"/>
    </location>
</feature>
<proteinExistence type="predicted"/>
<organism evidence="2 3">
    <name type="scientific">Salipaludibacillus agaradhaerens</name>
    <name type="common">Bacillus agaradhaerens</name>
    <dbReference type="NCBI Taxonomy" id="76935"/>
    <lineage>
        <taxon>Bacteria</taxon>
        <taxon>Bacillati</taxon>
        <taxon>Bacillota</taxon>
        <taxon>Bacilli</taxon>
        <taxon>Bacillales</taxon>
        <taxon>Bacillaceae</taxon>
    </lineage>
</organism>
<name>A0A9Q4B219_SALAG</name>
<reference evidence="2" key="1">
    <citation type="submission" date="2020-06" db="EMBL/GenBank/DDBJ databases">
        <title>Insight into the genomes of haloalkaliphilic bacilli from Kenyan soda lakes.</title>
        <authorList>
            <person name="Mwirichia R."/>
            <person name="Villamizar G.C."/>
            <person name="Poehlein A."/>
            <person name="Mugweru J."/>
            <person name="Kipnyargis A."/>
            <person name="Kiplimo D."/>
            <person name="Orwa P."/>
            <person name="Daniel R."/>
        </authorList>
    </citation>
    <scope>NUCLEOTIDE SEQUENCE</scope>
    <source>
        <strain evidence="2">B1096_S55</strain>
    </source>
</reference>
<accession>A0A9Q4B219</accession>
<protein>
    <submittedName>
        <fullName evidence="2">Uncharacterized protein</fullName>
    </submittedName>
</protein>
<feature type="chain" id="PRO_5040212087" evidence="1">
    <location>
        <begin position="19"/>
        <end position="64"/>
    </location>
</feature>
<comment type="caution">
    <text evidence="2">The sequence shown here is derived from an EMBL/GenBank/DDBJ whole genome shotgun (WGS) entry which is preliminary data.</text>
</comment>